<dbReference type="InterPro" id="IPR023374">
    <property type="entry name" value="AttH-like_dom_sf"/>
</dbReference>
<keyword evidence="1" id="KW-0732">Signal</keyword>
<sequence>MLTLRGCCAMLAMLAFTPCCGAAATQCCKYSPTATFDTLEFFRSLHRQHGVNAYCFFGGLVGAKDTYALTFLIQKVPPFLSLVPVYEIGGGFNTQTIQTYDLDAALSVSATVEGGDGKKNWTAHSSSFLGFELSVSAGESAVPGEAGTVYDLKLHSRAKSFDVLVRFKDIMGLVRQGFGPDSFLPNWLSQEQRDVANAKFGGAVDRYLAGTPNATLDCQGSYYFSMPLLQVESFEIRQAGKVVDSGNSGMLWSDYVVQTYDSKGKALLKNVSWQFFALQFPDVRSAMMITAVRTADGVFQEASLFQGSGDRRTTWTLDNLKISPKGQPWTSPASQDRYYLSYDVTMKNPDAQVSLEVLWPEPW</sequence>
<feature type="signal peptide" evidence="1">
    <location>
        <begin position="1"/>
        <end position="22"/>
    </location>
</feature>
<keyword evidence="3" id="KW-1185">Reference proteome</keyword>
<dbReference type="SUPFAM" id="SSF159245">
    <property type="entry name" value="AttH-like"/>
    <property type="match status" value="1"/>
</dbReference>
<accession>A0A812LVR6</accession>
<dbReference type="Proteomes" id="UP000604046">
    <property type="component" value="Unassembled WGS sequence"/>
</dbReference>
<evidence type="ECO:0000313" key="2">
    <source>
        <dbReference type="EMBL" id="CAE7253354.1"/>
    </source>
</evidence>
<dbReference type="AlphaFoldDB" id="A0A812LVR6"/>
<evidence type="ECO:0000256" key="1">
    <source>
        <dbReference type="SAM" id="SignalP"/>
    </source>
</evidence>
<gene>
    <name evidence="2" type="primary">ACAD11</name>
    <name evidence="2" type="ORF">SNAT2548_LOCUS12734</name>
</gene>
<dbReference type="Gene3D" id="2.40.370.10">
    <property type="entry name" value="AttH-like domain"/>
    <property type="match status" value="1"/>
</dbReference>
<reference evidence="2" key="1">
    <citation type="submission" date="2021-02" db="EMBL/GenBank/DDBJ databases">
        <authorList>
            <person name="Dougan E. K."/>
            <person name="Rhodes N."/>
            <person name="Thang M."/>
            <person name="Chan C."/>
        </authorList>
    </citation>
    <scope>NUCLEOTIDE SEQUENCE</scope>
</reference>
<comment type="caution">
    <text evidence="2">The sequence shown here is derived from an EMBL/GenBank/DDBJ whole genome shotgun (WGS) entry which is preliminary data.</text>
</comment>
<evidence type="ECO:0000313" key="3">
    <source>
        <dbReference type="Proteomes" id="UP000604046"/>
    </source>
</evidence>
<organism evidence="2 3">
    <name type="scientific">Symbiodinium natans</name>
    <dbReference type="NCBI Taxonomy" id="878477"/>
    <lineage>
        <taxon>Eukaryota</taxon>
        <taxon>Sar</taxon>
        <taxon>Alveolata</taxon>
        <taxon>Dinophyceae</taxon>
        <taxon>Suessiales</taxon>
        <taxon>Symbiodiniaceae</taxon>
        <taxon>Symbiodinium</taxon>
    </lineage>
</organism>
<dbReference type="OrthoDB" id="406885at2759"/>
<dbReference type="EMBL" id="CAJNDS010001247">
    <property type="protein sequence ID" value="CAE7253354.1"/>
    <property type="molecule type" value="Genomic_DNA"/>
</dbReference>
<feature type="chain" id="PRO_5032744376" evidence="1">
    <location>
        <begin position="23"/>
        <end position="363"/>
    </location>
</feature>
<protein>
    <submittedName>
        <fullName evidence="2">ACAD11 protein</fullName>
    </submittedName>
</protein>
<name>A0A812LVR6_9DINO</name>
<proteinExistence type="predicted"/>
<dbReference type="Pfam" id="PF17186">
    <property type="entry name" value="Lipocalin_9"/>
    <property type="match status" value="1"/>
</dbReference>